<dbReference type="RefSeq" id="XP_005716921.1">
    <property type="nucleotide sequence ID" value="XM_005716864.1"/>
</dbReference>
<evidence type="ECO:0000256" key="4">
    <source>
        <dbReference type="ARBA" id="ARBA00005117"/>
    </source>
</evidence>
<keyword evidence="12" id="KW-0594">Phospholipid biosynthesis</keyword>
<keyword evidence="13" id="KW-0413">Isomerase</keyword>
<evidence type="ECO:0000256" key="6">
    <source>
        <dbReference type="ARBA" id="ARBA00012125"/>
    </source>
</evidence>
<keyword evidence="14" id="KW-1208">Phospholipid metabolism</keyword>
<dbReference type="GO" id="GO:0004512">
    <property type="term" value="F:inositol-3-phosphate synthase activity"/>
    <property type="evidence" value="ECO:0007669"/>
    <property type="project" value="UniProtKB-EC"/>
</dbReference>
<accession>R7QF07</accession>
<evidence type="ECO:0000256" key="11">
    <source>
        <dbReference type="ARBA" id="ARBA00023098"/>
    </source>
</evidence>
<keyword evidence="7" id="KW-0963">Cytoplasm</keyword>
<dbReference type="FunFam" id="3.40.50.720:FF:000069">
    <property type="entry name" value="Inositol-3-phosphate synthase 1"/>
    <property type="match status" value="1"/>
</dbReference>
<keyword evidence="17" id="KW-1185">Reference proteome</keyword>
<evidence type="ECO:0000256" key="9">
    <source>
        <dbReference type="ARBA" id="ARBA00022550"/>
    </source>
</evidence>
<dbReference type="PIRSF" id="PIRSF015578">
    <property type="entry name" value="Myoinos-ppht_syn"/>
    <property type="match status" value="1"/>
</dbReference>
<dbReference type="SUPFAM" id="SSF55347">
    <property type="entry name" value="Glyceraldehyde-3-phosphate dehydrogenase-like, C-terminal domain"/>
    <property type="match status" value="1"/>
</dbReference>
<sequence>MTDNNEQRRRNASRTSGSTTATGLLKVVSPDVKYEADFIYASYPYRTVNAVVQEDGDVRAEPVERLYHFRTAVRPRKLGLMQVGWGGNNGTTVTAAVVANQQNITWETRAQQHLPNYNGSLTQASTMRVGFDAQGRDIFVPMKSVLPMVEPNDIVLGGWDISGCNLADAMDKAKVLEPDLRSKLRPFMEDMVPLRAAFDQQFIAKNQQPRATNILSTSDKGEQLEQLRKDIRNFKSTKELEYVVIIWTGNSERYATEITGVNDTASNLMTAIKESHQEVSPSTLYCVAAILEGCPYVNGSPQNTFVPGVVELARERNVMICGDDFKSGQTKMKSVLVDYLIGCGFKIKTMVTYNHLGNNDMYQLTDEVMWKPKSASKSRVVEDIVDSNGVLYKGNEDSIDHIVVVKYVPFLGDSKRDVSEYTSEGFMDGHYTTIMHNECLDSALCAPLILDLAIFVELFSRVQYAVEEGDAGLRKDKYSGMETALSVLGFYMKIPRVPPGEPIVSALGRQKACIENLLRALVGLPPENNLLLERKCPF</sequence>
<comment type="subcellular location">
    <subcellularLocation>
        <location evidence="3">Cytoplasm</location>
    </subcellularLocation>
</comment>
<dbReference type="GeneID" id="17324638"/>
<evidence type="ECO:0000256" key="3">
    <source>
        <dbReference type="ARBA" id="ARBA00004496"/>
    </source>
</evidence>
<evidence type="ECO:0000256" key="2">
    <source>
        <dbReference type="ARBA" id="ARBA00001911"/>
    </source>
</evidence>
<evidence type="ECO:0000256" key="14">
    <source>
        <dbReference type="ARBA" id="ARBA00023264"/>
    </source>
</evidence>
<organism evidence="16 17">
    <name type="scientific">Chondrus crispus</name>
    <name type="common">Carrageen Irish moss</name>
    <name type="synonym">Polymorpha crispa</name>
    <dbReference type="NCBI Taxonomy" id="2769"/>
    <lineage>
        <taxon>Eukaryota</taxon>
        <taxon>Rhodophyta</taxon>
        <taxon>Florideophyceae</taxon>
        <taxon>Rhodymeniophycidae</taxon>
        <taxon>Gigartinales</taxon>
        <taxon>Gigartinaceae</taxon>
        <taxon>Chondrus</taxon>
    </lineage>
</organism>
<dbReference type="InterPro" id="IPR013021">
    <property type="entry name" value="Myo-inos-1-P_Synthase_GAPDH"/>
</dbReference>
<comment type="pathway">
    <text evidence="4">Polyol metabolism; myo-inositol biosynthesis; myo-inositol from D-glucose 6-phosphate: step 1/2.</text>
</comment>
<dbReference type="GO" id="GO:0005737">
    <property type="term" value="C:cytoplasm"/>
    <property type="evidence" value="ECO:0007669"/>
    <property type="project" value="UniProtKB-SubCell"/>
</dbReference>
<dbReference type="EC" id="5.5.1.4" evidence="6"/>
<protein>
    <recommendedName>
        <fullName evidence="6">inositol-3-phosphate synthase</fullName>
        <ecNumber evidence="6">5.5.1.4</ecNumber>
    </recommendedName>
</protein>
<evidence type="ECO:0000256" key="1">
    <source>
        <dbReference type="ARBA" id="ARBA00000113"/>
    </source>
</evidence>
<keyword evidence="11" id="KW-0443">Lipid metabolism</keyword>
<dbReference type="KEGG" id="ccp:CHC_T00009031001"/>
<dbReference type="GO" id="GO:0006021">
    <property type="term" value="P:inositol biosynthetic process"/>
    <property type="evidence" value="ECO:0007669"/>
    <property type="project" value="UniProtKB-UniPathway"/>
</dbReference>
<evidence type="ECO:0000256" key="12">
    <source>
        <dbReference type="ARBA" id="ARBA00023209"/>
    </source>
</evidence>
<dbReference type="InterPro" id="IPR002587">
    <property type="entry name" value="Myo-inos-1-P_Synthase"/>
</dbReference>
<dbReference type="STRING" id="2769.R7QF07"/>
<dbReference type="PANTHER" id="PTHR11510">
    <property type="entry name" value="MYO-INOSITOL-1 PHOSPHATE SYNTHASE"/>
    <property type="match status" value="1"/>
</dbReference>
<evidence type="ECO:0000256" key="8">
    <source>
        <dbReference type="ARBA" id="ARBA00022516"/>
    </source>
</evidence>
<evidence type="ECO:0000256" key="7">
    <source>
        <dbReference type="ARBA" id="ARBA00022490"/>
    </source>
</evidence>
<gene>
    <name evidence="16" type="ORF">CHC_T00009031001</name>
</gene>
<dbReference type="Gene3D" id="3.40.50.720">
    <property type="entry name" value="NAD(P)-binding Rossmann-like Domain"/>
    <property type="match status" value="2"/>
</dbReference>
<dbReference type="Pfam" id="PF07994">
    <property type="entry name" value="NAD_binding_5"/>
    <property type="match status" value="1"/>
</dbReference>
<feature type="domain" description="Myo-inositol-1-phosphate synthase GAPDH-like" evidence="15">
    <location>
        <begin position="328"/>
        <end position="442"/>
    </location>
</feature>
<evidence type="ECO:0000313" key="17">
    <source>
        <dbReference type="Proteomes" id="UP000012073"/>
    </source>
</evidence>
<dbReference type="Pfam" id="PF01658">
    <property type="entry name" value="Inos-1-P_synth"/>
    <property type="match status" value="1"/>
</dbReference>
<dbReference type="SMR" id="R7QF07"/>
<evidence type="ECO:0000256" key="10">
    <source>
        <dbReference type="ARBA" id="ARBA00023027"/>
    </source>
</evidence>
<evidence type="ECO:0000256" key="5">
    <source>
        <dbReference type="ARBA" id="ARBA00010813"/>
    </source>
</evidence>
<dbReference type="Proteomes" id="UP000012073">
    <property type="component" value="Unassembled WGS sequence"/>
</dbReference>
<name>R7QF07_CHOCR</name>
<dbReference type="Gramene" id="CDF37102">
    <property type="protein sequence ID" value="CDF37102"/>
    <property type="gene ID" value="CHC_T00009031001"/>
</dbReference>
<comment type="similarity">
    <text evidence="5">Belongs to the myo-inositol 1-phosphate synthase family.</text>
</comment>
<dbReference type="EMBL" id="HG001815">
    <property type="protein sequence ID" value="CDF37102.1"/>
    <property type="molecule type" value="Genomic_DNA"/>
</dbReference>
<reference evidence="17" key="1">
    <citation type="journal article" date="2013" name="Proc. Natl. Acad. Sci. U.S.A.">
        <title>Genome structure and metabolic features in the red seaweed Chondrus crispus shed light on evolution of the Archaeplastida.</title>
        <authorList>
            <person name="Collen J."/>
            <person name="Porcel B."/>
            <person name="Carre W."/>
            <person name="Ball S.G."/>
            <person name="Chaparro C."/>
            <person name="Tonon T."/>
            <person name="Barbeyron T."/>
            <person name="Michel G."/>
            <person name="Noel B."/>
            <person name="Valentin K."/>
            <person name="Elias M."/>
            <person name="Artiguenave F."/>
            <person name="Arun A."/>
            <person name="Aury J.M."/>
            <person name="Barbosa-Neto J.F."/>
            <person name="Bothwell J.H."/>
            <person name="Bouget F.Y."/>
            <person name="Brillet L."/>
            <person name="Cabello-Hurtado F."/>
            <person name="Capella-Gutierrez S."/>
            <person name="Charrier B."/>
            <person name="Cladiere L."/>
            <person name="Cock J.M."/>
            <person name="Coelho S.M."/>
            <person name="Colleoni C."/>
            <person name="Czjzek M."/>
            <person name="Da Silva C."/>
            <person name="Delage L."/>
            <person name="Denoeud F."/>
            <person name="Deschamps P."/>
            <person name="Dittami S.M."/>
            <person name="Gabaldon T."/>
            <person name="Gachon C.M."/>
            <person name="Groisillier A."/>
            <person name="Herve C."/>
            <person name="Jabbari K."/>
            <person name="Katinka M."/>
            <person name="Kloareg B."/>
            <person name="Kowalczyk N."/>
            <person name="Labadie K."/>
            <person name="Leblanc C."/>
            <person name="Lopez P.J."/>
            <person name="McLachlan D.H."/>
            <person name="Meslet-Cladiere L."/>
            <person name="Moustafa A."/>
            <person name="Nehr Z."/>
            <person name="Nyvall Collen P."/>
            <person name="Panaud O."/>
            <person name="Partensky F."/>
            <person name="Poulain J."/>
            <person name="Rensing S.A."/>
            <person name="Rousvoal S."/>
            <person name="Samson G."/>
            <person name="Symeonidi A."/>
            <person name="Weissenbach J."/>
            <person name="Zambounis A."/>
            <person name="Wincker P."/>
            <person name="Boyen C."/>
        </authorList>
    </citation>
    <scope>NUCLEOTIDE SEQUENCE [LARGE SCALE GENOMIC DNA]</scope>
    <source>
        <strain evidence="17">cv. Stackhouse</strain>
    </source>
</reference>
<keyword evidence="9" id="KW-0398">Inositol biosynthesis</keyword>
<comment type="cofactor">
    <cofactor evidence="2">
        <name>NAD(+)</name>
        <dbReference type="ChEBI" id="CHEBI:57540"/>
    </cofactor>
</comment>
<dbReference type="SUPFAM" id="SSF51735">
    <property type="entry name" value="NAD(P)-binding Rossmann-fold domains"/>
    <property type="match status" value="1"/>
</dbReference>
<dbReference type="OrthoDB" id="2887at2759"/>
<keyword evidence="8" id="KW-0444">Lipid biosynthesis</keyword>
<dbReference type="UniPathway" id="UPA00823">
    <property type="reaction ID" value="UER00787"/>
</dbReference>
<evidence type="ECO:0000259" key="15">
    <source>
        <dbReference type="Pfam" id="PF01658"/>
    </source>
</evidence>
<proteinExistence type="inferred from homology"/>
<evidence type="ECO:0000313" key="16">
    <source>
        <dbReference type="EMBL" id="CDF37102.1"/>
    </source>
</evidence>
<keyword evidence="10" id="KW-0520">NAD</keyword>
<comment type="catalytic activity">
    <reaction evidence="1">
        <text>D-glucose 6-phosphate = 1D-myo-inositol 3-phosphate</text>
        <dbReference type="Rhea" id="RHEA:10716"/>
        <dbReference type="ChEBI" id="CHEBI:58401"/>
        <dbReference type="ChEBI" id="CHEBI:61548"/>
        <dbReference type="EC" id="5.5.1.4"/>
    </reaction>
</comment>
<dbReference type="GO" id="GO:0008654">
    <property type="term" value="P:phospholipid biosynthetic process"/>
    <property type="evidence" value="ECO:0007669"/>
    <property type="project" value="UniProtKB-KW"/>
</dbReference>
<evidence type="ECO:0000256" key="13">
    <source>
        <dbReference type="ARBA" id="ARBA00023235"/>
    </source>
</evidence>
<dbReference type="OMA" id="MQVGWGG"/>
<dbReference type="AlphaFoldDB" id="R7QF07"/>
<dbReference type="InterPro" id="IPR036291">
    <property type="entry name" value="NAD(P)-bd_dom_sf"/>
</dbReference>